<proteinExistence type="predicted"/>
<organism evidence="2 4">
    <name type="scientific">Halalkalicoccus jeotgali (strain DSM 18796 / CECT 7217 / JCM 14584 / KCTC 4019 / B3)</name>
    <dbReference type="NCBI Taxonomy" id="795797"/>
    <lineage>
        <taxon>Archaea</taxon>
        <taxon>Methanobacteriati</taxon>
        <taxon>Methanobacteriota</taxon>
        <taxon>Stenosarchaea group</taxon>
        <taxon>Halobacteria</taxon>
        <taxon>Halobacteriales</taxon>
        <taxon>Halococcaceae</taxon>
        <taxon>Halalkalicoccus</taxon>
    </lineage>
</organism>
<dbReference type="EMBL" id="AOHV01000005">
    <property type="protein sequence ID" value="ELY41374.1"/>
    <property type="molecule type" value="Genomic_DNA"/>
</dbReference>
<keyword evidence="2" id="KW-0614">Plasmid</keyword>
<sequence>MGLEQSVSRRTPVRRVDREETDLDLPIRDVEVRPLSAFRFDPAG</sequence>
<geneLocation type="plasmid" evidence="2 4">
    <name>1</name>
</geneLocation>
<evidence type="ECO:0000313" key="4">
    <source>
        <dbReference type="Proteomes" id="UP000000390"/>
    </source>
</evidence>
<reference evidence="2 4" key="1">
    <citation type="journal article" date="2010" name="J. Bacteriol.">
        <title>Complete genome sequence of Halalkalicoccus jeotgali B3(T), an extremely halophilic archaeon.</title>
        <authorList>
            <person name="Roh S.W."/>
            <person name="Nam Y.D."/>
            <person name="Nam S.H."/>
            <person name="Choi S.H."/>
            <person name="Park H.S."/>
            <person name="Bae J.W."/>
        </authorList>
    </citation>
    <scope>NUCLEOTIDE SEQUENCE [LARGE SCALE GENOMIC DNA]</scope>
    <source>
        <strain evidence="2">B3</strain>
        <strain evidence="4">DSM 18796 / CECT 7217 / JCM 14584 / KCTC 4019 / B3</strain>
        <plasmid evidence="4">1</plasmid>
    </source>
</reference>
<dbReference type="EMBL" id="CP002063">
    <property type="protein sequence ID" value="ADJ16531.1"/>
    <property type="molecule type" value="Genomic_DNA"/>
</dbReference>
<evidence type="ECO:0000313" key="5">
    <source>
        <dbReference type="Proteomes" id="UP000011645"/>
    </source>
</evidence>
<dbReference type="Proteomes" id="UP000000390">
    <property type="component" value="Plasmid 1"/>
</dbReference>
<dbReference type="GeneID" id="78824082"/>
<dbReference type="Proteomes" id="UP000011645">
    <property type="component" value="Unassembled WGS sequence"/>
</dbReference>
<reference evidence="3 5" key="2">
    <citation type="journal article" date="2014" name="PLoS Genet.">
        <title>Phylogenetically driven sequencing of extremely halophilic archaea reveals strategies for static and dynamic osmo-response.</title>
        <authorList>
            <person name="Becker E.A."/>
            <person name="Seitzer P.M."/>
            <person name="Tritt A."/>
            <person name="Larsen D."/>
            <person name="Krusor M."/>
            <person name="Yao A.I."/>
            <person name="Wu D."/>
            <person name="Madern D."/>
            <person name="Eisen J.A."/>
            <person name="Darling A.E."/>
            <person name="Facciotti M.T."/>
        </authorList>
    </citation>
    <scope>NUCLEOTIDE SEQUENCE [LARGE SCALE GENOMIC DNA]</scope>
    <source>
        <strain evidence="3">B3</strain>
        <strain evidence="5">DSM 18796 / CECT 7217 / JCM 14584 / KCTC 4019 / B3</strain>
    </source>
</reference>
<accession>D8JB78</accession>
<dbReference type="AlphaFoldDB" id="D8JB78"/>
<protein>
    <submittedName>
        <fullName evidence="2">Uncharacterized protein</fullName>
    </submittedName>
</protein>
<gene>
    <name evidence="2" type="ordered locus">HacjB3_15856</name>
    <name evidence="3" type="ORF">C497_01400</name>
</gene>
<dbReference type="KEGG" id="hje:HacjB3_15856"/>
<name>D8JB78_HALJB</name>
<keyword evidence="5" id="KW-1185">Reference proteome</keyword>
<evidence type="ECO:0000256" key="1">
    <source>
        <dbReference type="SAM" id="MobiDB-lite"/>
    </source>
</evidence>
<evidence type="ECO:0000313" key="3">
    <source>
        <dbReference type="EMBL" id="ELY41374.1"/>
    </source>
</evidence>
<dbReference type="HOGENOM" id="CLU_3210639_0_0_2"/>
<dbReference type="RefSeq" id="WP_008413935.1">
    <property type="nucleotide sequence ID" value="NC_014298.1"/>
</dbReference>
<evidence type="ECO:0000313" key="2">
    <source>
        <dbReference type="EMBL" id="ADJ16531.1"/>
    </source>
</evidence>
<feature type="region of interest" description="Disordered" evidence="1">
    <location>
        <begin position="1"/>
        <end position="20"/>
    </location>
</feature>